<organism evidence="5 6">
    <name type="scientific">Gordonia desulfuricans</name>
    <dbReference type="NCBI Taxonomy" id="89051"/>
    <lineage>
        <taxon>Bacteria</taxon>
        <taxon>Bacillati</taxon>
        <taxon>Actinomycetota</taxon>
        <taxon>Actinomycetes</taxon>
        <taxon>Mycobacteriales</taxon>
        <taxon>Gordoniaceae</taxon>
        <taxon>Gordonia</taxon>
    </lineage>
</organism>
<dbReference type="InterPro" id="IPR029066">
    <property type="entry name" value="PLP-binding_barrel"/>
</dbReference>
<evidence type="ECO:0000313" key="6">
    <source>
        <dbReference type="Proteomes" id="UP000466307"/>
    </source>
</evidence>
<proteinExistence type="inferred from homology"/>
<reference evidence="5 6" key="1">
    <citation type="submission" date="2020-01" db="EMBL/GenBank/DDBJ databases">
        <title>Investigation of new actinobacteria for the biodesulphurisation of diesel fuel.</title>
        <authorList>
            <person name="Athi Narayanan S.M."/>
        </authorList>
    </citation>
    <scope>NUCLEOTIDE SEQUENCE [LARGE SCALE GENOMIC DNA]</scope>
    <source>
        <strain evidence="5 6">213E</strain>
    </source>
</reference>
<dbReference type="SMART" id="SM01119">
    <property type="entry name" value="D-ser_dehydrat"/>
    <property type="match status" value="1"/>
</dbReference>
<evidence type="ECO:0000313" key="5">
    <source>
        <dbReference type="EMBL" id="NDK91979.1"/>
    </source>
</evidence>
<keyword evidence="2" id="KW-0456">Lyase</keyword>
<sequence length="414" mass="42578">MPTAGWPDTGPRSRHRRRRQTGVPVPETPTADITTPDTPYLRVSTDRLEANLAAMAARASVLGVDLRPHAKTHKCIELARRQIDHGAVGLTVATIGEAEVFAAAAADTGCRDLFLAYPLWVTPHKGARLRALARDVAVRVGVDSVAAAARLGAEVGAGRLAAETGPFHPVTVVVEVDSGQHRTGVVPEQAGVVAAAAVDAGLDVVGVFTFPGHGYGPAPAREAAATQEAQTLAVAAEALRVRGIEPAVISGGSTPTAGFADAATLTELRPGVYPFQDAQQVELGTCDITQVALTVVTTVVHRTGHRVVVDAGSKVLGADRPAWATGFGRVTDVPDAVIVALSEHHAVIEYPAEFAAGALPDPGAVITVIPNHVCSAVNLADVLVLDSPVPGVPAAGAAPEPVSVWPVAARCANR</sequence>
<name>A0A7K3LUV3_9ACTN</name>
<feature type="compositionally biased region" description="Low complexity" evidence="3">
    <location>
        <begin position="28"/>
        <end position="38"/>
    </location>
</feature>
<accession>A0A7K3LUV3</accession>
<dbReference type="InterPro" id="IPR001608">
    <property type="entry name" value="Ala_racemase_N"/>
</dbReference>
<evidence type="ECO:0000259" key="4">
    <source>
        <dbReference type="SMART" id="SM01119"/>
    </source>
</evidence>
<dbReference type="PANTHER" id="PTHR28004:SF2">
    <property type="entry name" value="D-SERINE DEHYDRATASE"/>
    <property type="match status" value="1"/>
</dbReference>
<dbReference type="InterPro" id="IPR042208">
    <property type="entry name" value="D-ser_dehydrat-like_sf"/>
</dbReference>
<dbReference type="Gene3D" id="3.20.20.10">
    <property type="entry name" value="Alanine racemase"/>
    <property type="match status" value="1"/>
</dbReference>
<dbReference type="Pfam" id="PF01168">
    <property type="entry name" value="Ala_racemase_N"/>
    <property type="match status" value="1"/>
</dbReference>
<comment type="similarity">
    <text evidence="1">Belongs to the DSD1 family.</text>
</comment>
<protein>
    <submittedName>
        <fullName evidence="5">D-TA family PLP-dependent enzyme</fullName>
    </submittedName>
</protein>
<evidence type="ECO:0000256" key="2">
    <source>
        <dbReference type="ARBA" id="ARBA00023239"/>
    </source>
</evidence>
<dbReference type="InterPro" id="IPR026956">
    <property type="entry name" value="D-ser_dehydrat-like_dom"/>
</dbReference>
<feature type="region of interest" description="Disordered" evidence="3">
    <location>
        <begin position="1"/>
        <end position="38"/>
    </location>
</feature>
<dbReference type="Pfam" id="PF14031">
    <property type="entry name" value="D-ser_dehydrat"/>
    <property type="match status" value="1"/>
</dbReference>
<dbReference type="Proteomes" id="UP000466307">
    <property type="component" value="Unassembled WGS sequence"/>
</dbReference>
<dbReference type="SUPFAM" id="SSF51419">
    <property type="entry name" value="PLP-binding barrel"/>
    <property type="match status" value="1"/>
</dbReference>
<dbReference type="GO" id="GO:0036088">
    <property type="term" value="P:D-serine catabolic process"/>
    <property type="evidence" value="ECO:0007669"/>
    <property type="project" value="TreeGrafter"/>
</dbReference>
<dbReference type="PANTHER" id="PTHR28004">
    <property type="entry name" value="ZGC:162816-RELATED"/>
    <property type="match status" value="1"/>
</dbReference>
<dbReference type="InterPro" id="IPR051466">
    <property type="entry name" value="D-amino_acid_metab_enzyme"/>
</dbReference>
<feature type="domain" description="D-serine dehydratase-like" evidence="4">
    <location>
        <begin position="292"/>
        <end position="386"/>
    </location>
</feature>
<dbReference type="GO" id="GO:0008721">
    <property type="term" value="F:D-serine ammonia-lyase activity"/>
    <property type="evidence" value="ECO:0007669"/>
    <property type="project" value="TreeGrafter"/>
</dbReference>
<keyword evidence="6" id="KW-1185">Reference proteome</keyword>
<dbReference type="AlphaFoldDB" id="A0A7K3LUV3"/>
<evidence type="ECO:0000256" key="3">
    <source>
        <dbReference type="SAM" id="MobiDB-lite"/>
    </source>
</evidence>
<gene>
    <name evidence="5" type="ORF">GYA93_20755</name>
</gene>
<dbReference type="EMBL" id="JAADZU010000092">
    <property type="protein sequence ID" value="NDK91979.1"/>
    <property type="molecule type" value="Genomic_DNA"/>
</dbReference>
<comment type="caution">
    <text evidence="5">The sequence shown here is derived from an EMBL/GenBank/DDBJ whole genome shotgun (WGS) entry which is preliminary data.</text>
</comment>
<dbReference type="Gene3D" id="2.40.37.20">
    <property type="entry name" value="D-serine dehydratase-like domain"/>
    <property type="match status" value="1"/>
</dbReference>
<evidence type="ECO:0000256" key="1">
    <source>
        <dbReference type="ARBA" id="ARBA00005323"/>
    </source>
</evidence>